<dbReference type="Proteomes" id="UP001597231">
    <property type="component" value="Unassembled WGS sequence"/>
</dbReference>
<dbReference type="SUPFAM" id="SSF50249">
    <property type="entry name" value="Nucleic acid-binding proteins"/>
    <property type="match status" value="1"/>
</dbReference>
<feature type="binding site" evidence="10">
    <location>
        <begin position="154"/>
        <end position="157"/>
    </location>
    <ligand>
        <name>GTP</name>
        <dbReference type="ChEBI" id="CHEBI:37565"/>
    </ligand>
</feature>
<dbReference type="InterPro" id="IPR004881">
    <property type="entry name" value="Ribosome_biogen_GTPase_RsgA"/>
</dbReference>
<keyword evidence="1 10" id="KW-0963">Cytoplasm</keyword>
<dbReference type="PROSITE" id="PS50936">
    <property type="entry name" value="ENGC_GTPASE"/>
    <property type="match status" value="1"/>
</dbReference>
<evidence type="ECO:0000256" key="1">
    <source>
        <dbReference type="ARBA" id="ARBA00022490"/>
    </source>
</evidence>
<feature type="binding site" evidence="10">
    <location>
        <position position="294"/>
    </location>
    <ligand>
        <name>Zn(2+)</name>
        <dbReference type="ChEBI" id="CHEBI:29105"/>
    </ligand>
</feature>
<dbReference type="EC" id="3.6.1.-" evidence="10"/>
<comment type="subcellular location">
    <subcellularLocation>
        <location evidence="10">Cytoplasm</location>
    </subcellularLocation>
</comment>
<feature type="domain" description="EngC GTPase" evidence="11">
    <location>
        <begin position="115"/>
        <end position="262"/>
    </location>
</feature>
<keyword evidence="2 10" id="KW-0690">Ribosome biogenesis</keyword>
<keyword evidence="8 10" id="KW-0694">RNA-binding</keyword>
<dbReference type="InterPro" id="IPR030378">
    <property type="entry name" value="G_CP_dom"/>
</dbReference>
<evidence type="ECO:0000256" key="2">
    <source>
        <dbReference type="ARBA" id="ARBA00022517"/>
    </source>
</evidence>
<comment type="function">
    <text evidence="10">One of several proteins that assist in the late maturation steps of the functional core of the 30S ribosomal subunit. Helps release RbfA from mature subunits. May play a role in the assembly of ribosomal proteins into the subunit. Circularly permuted GTPase that catalyzes slow GTP hydrolysis, GTPase activity is stimulated by the 30S ribosomal subunit.</text>
</comment>
<dbReference type="InterPro" id="IPR012340">
    <property type="entry name" value="NA-bd_OB-fold"/>
</dbReference>
<keyword evidence="6 10" id="KW-0378">Hydrolase</keyword>
<evidence type="ECO:0000256" key="8">
    <source>
        <dbReference type="ARBA" id="ARBA00022884"/>
    </source>
</evidence>
<dbReference type="InterPro" id="IPR010914">
    <property type="entry name" value="RsgA_GTPase_dom"/>
</dbReference>
<keyword evidence="5 10" id="KW-0547">Nucleotide-binding</keyword>
<evidence type="ECO:0000259" key="12">
    <source>
        <dbReference type="PROSITE" id="PS51721"/>
    </source>
</evidence>
<gene>
    <name evidence="10 13" type="primary">rsgA</name>
    <name evidence="13" type="ORF">ACFQ38_14825</name>
</gene>
<dbReference type="InterPro" id="IPR027417">
    <property type="entry name" value="P-loop_NTPase"/>
</dbReference>
<evidence type="ECO:0000313" key="14">
    <source>
        <dbReference type="Proteomes" id="UP001597231"/>
    </source>
</evidence>
<dbReference type="PANTHER" id="PTHR32120:SF10">
    <property type="entry name" value="SMALL RIBOSOMAL SUBUNIT BIOGENESIS GTPASE RSGA"/>
    <property type="match status" value="1"/>
</dbReference>
<dbReference type="PROSITE" id="PS51721">
    <property type="entry name" value="G_CP"/>
    <property type="match status" value="1"/>
</dbReference>
<feature type="binding site" evidence="10">
    <location>
        <position position="287"/>
    </location>
    <ligand>
        <name>Zn(2+)</name>
        <dbReference type="ChEBI" id="CHEBI:29105"/>
    </ligand>
</feature>
<evidence type="ECO:0000259" key="11">
    <source>
        <dbReference type="PROSITE" id="PS50936"/>
    </source>
</evidence>
<evidence type="ECO:0000256" key="7">
    <source>
        <dbReference type="ARBA" id="ARBA00022833"/>
    </source>
</evidence>
<feature type="binding site" evidence="10">
    <location>
        <position position="300"/>
    </location>
    <ligand>
        <name>Zn(2+)</name>
        <dbReference type="ChEBI" id="CHEBI:29105"/>
    </ligand>
</feature>
<dbReference type="EMBL" id="JBHTLT010000121">
    <property type="protein sequence ID" value="MFD1206368.1"/>
    <property type="molecule type" value="Genomic_DNA"/>
</dbReference>
<dbReference type="Gene3D" id="1.10.40.50">
    <property type="entry name" value="Probable gtpase engc, domain 3"/>
    <property type="match status" value="1"/>
</dbReference>
<protein>
    <recommendedName>
        <fullName evidence="10">Small ribosomal subunit biogenesis GTPase RsgA</fullName>
        <ecNumber evidence="10">3.6.1.-</ecNumber>
    </recommendedName>
</protein>
<keyword evidence="14" id="KW-1185">Reference proteome</keyword>
<dbReference type="RefSeq" id="WP_381481907.1">
    <property type="nucleotide sequence ID" value="NZ_JBHTLT010000121.1"/>
</dbReference>
<dbReference type="Gene3D" id="3.40.50.300">
    <property type="entry name" value="P-loop containing nucleotide triphosphate hydrolases"/>
    <property type="match status" value="1"/>
</dbReference>
<dbReference type="SUPFAM" id="SSF52540">
    <property type="entry name" value="P-loop containing nucleoside triphosphate hydrolases"/>
    <property type="match status" value="1"/>
</dbReference>
<keyword evidence="7 10" id="KW-0862">Zinc</keyword>
<keyword evidence="3 10" id="KW-0479">Metal-binding</keyword>
<evidence type="ECO:0000256" key="5">
    <source>
        <dbReference type="ARBA" id="ARBA00022741"/>
    </source>
</evidence>
<evidence type="ECO:0000256" key="6">
    <source>
        <dbReference type="ARBA" id="ARBA00022801"/>
    </source>
</evidence>
<feature type="binding site" evidence="10">
    <location>
        <begin position="206"/>
        <end position="214"/>
    </location>
    <ligand>
        <name>GTP</name>
        <dbReference type="ChEBI" id="CHEBI:37565"/>
    </ligand>
</feature>
<dbReference type="CDD" id="cd01854">
    <property type="entry name" value="YjeQ_EngC"/>
    <property type="match status" value="1"/>
</dbReference>
<name>A0ABW3U0Q2_9BACL</name>
<reference evidence="14" key="1">
    <citation type="journal article" date="2019" name="Int. J. Syst. Evol. Microbiol.">
        <title>The Global Catalogue of Microorganisms (GCM) 10K type strain sequencing project: providing services to taxonomists for standard genome sequencing and annotation.</title>
        <authorList>
            <consortium name="The Broad Institute Genomics Platform"/>
            <consortium name="The Broad Institute Genome Sequencing Center for Infectious Disease"/>
            <person name="Wu L."/>
            <person name="Ma J."/>
        </authorList>
    </citation>
    <scope>NUCLEOTIDE SEQUENCE [LARGE SCALE GENOMIC DNA]</scope>
    <source>
        <strain evidence="14">CCUG 53915</strain>
    </source>
</reference>
<comment type="subunit">
    <text evidence="10">Monomer. Associates with 30S ribosomal subunit, binds 16S rRNA.</text>
</comment>
<feature type="domain" description="CP-type G" evidence="12">
    <location>
        <begin position="109"/>
        <end position="264"/>
    </location>
</feature>
<dbReference type="Pfam" id="PF03193">
    <property type="entry name" value="RsgA_GTPase"/>
    <property type="match status" value="1"/>
</dbReference>
<evidence type="ECO:0000256" key="10">
    <source>
        <dbReference type="HAMAP-Rule" id="MF_01820"/>
    </source>
</evidence>
<evidence type="ECO:0000313" key="13">
    <source>
        <dbReference type="EMBL" id="MFD1206368.1"/>
    </source>
</evidence>
<comment type="similarity">
    <text evidence="10">Belongs to the TRAFAC class YlqF/YawG GTPase family. RsgA subfamily.</text>
</comment>
<feature type="binding site" evidence="10">
    <location>
        <position position="292"/>
    </location>
    <ligand>
        <name>Zn(2+)</name>
        <dbReference type="ChEBI" id="CHEBI:29105"/>
    </ligand>
</feature>
<dbReference type="PANTHER" id="PTHR32120">
    <property type="entry name" value="SMALL RIBOSOMAL SUBUNIT BIOGENESIS GTPASE RSGA"/>
    <property type="match status" value="1"/>
</dbReference>
<keyword evidence="4 10" id="KW-0699">rRNA-binding</keyword>
<organism evidence="13 14">
    <name type="scientific">Sporosarcina contaminans</name>
    <dbReference type="NCBI Taxonomy" id="633403"/>
    <lineage>
        <taxon>Bacteria</taxon>
        <taxon>Bacillati</taxon>
        <taxon>Bacillota</taxon>
        <taxon>Bacilli</taxon>
        <taxon>Bacillales</taxon>
        <taxon>Caryophanaceae</taxon>
        <taxon>Sporosarcina</taxon>
    </lineage>
</organism>
<evidence type="ECO:0000256" key="9">
    <source>
        <dbReference type="ARBA" id="ARBA00023134"/>
    </source>
</evidence>
<dbReference type="NCBIfam" id="TIGR00157">
    <property type="entry name" value="ribosome small subunit-dependent GTPase A"/>
    <property type="match status" value="1"/>
</dbReference>
<comment type="cofactor">
    <cofactor evidence="10">
        <name>Zn(2+)</name>
        <dbReference type="ChEBI" id="CHEBI:29105"/>
    </cofactor>
    <text evidence="10">Binds 1 zinc ion per subunit.</text>
</comment>
<dbReference type="HAMAP" id="MF_01820">
    <property type="entry name" value="GTPase_RsgA"/>
    <property type="match status" value="1"/>
</dbReference>
<keyword evidence="9 10" id="KW-0342">GTP-binding</keyword>
<proteinExistence type="inferred from homology"/>
<accession>A0ABW3U0Q2</accession>
<evidence type="ECO:0000256" key="3">
    <source>
        <dbReference type="ARBA" id="ARBA00022723"/>
    </source>
</evidence>
<evidence type="ECO:0000256" key="4">
    <source>
        <dbReference type="ARBA" id="ARBA00022730"/>
    </source>
</evidence>
<sequence>MNQLIEYGWNEERQKYWNDYIVSGGEKNYVAGRVTLEHKRMYRVATAEGEWLSVCSGAFQHAAFERRDFPAVGDWVAVEKMPGEERGIIHTVLPRTSLFSRKAAGTTIAEQMIAVNVDIVFLVMSMNDDFNVRRLERYLVAAYDSGALPVIVLTKMDLCDNPELYIEEAQQTAIGSDVVAVSVVTGDGIDTLSKMLKNGKTAALLGSSGVGKSSLINAFCGEDRMAVQGIREDDAKGRHTTTHRELIKIPTGGILIDTPGMREFQLWNESESLDSGFKDIETLAEACKFRDCGHRSEPGCAIQAALAKGVLPIERYDNYLKLQKELAFLDRKMDRQAQIAERNKWKQVTKGMRKHPSKKKK</sequence>
<comment type="caution">
    <text evidence="13">The sequence shown here is derived from an EMBL/GenBank/DDBJ whole genome shotgun (WGS) entry which is preliminary data.</text>
</comment>